<feature type="region of interest" description="Disordered" evidence="10">
    <location>
        <begin position="320"/>
        <end position="375"/>
    </location>
</feature>
<dbReference type="GO" id="GO:0046961">
    <property type="term" value="F:proton-transporting ATPase activity, rotational mechanism"/>
    <property type="evidence" value="ECO:0007669"/>
    <property type="project" value="InterPro"/>
</dbReference>
<comment type="similarity">
    <text evidence="2">Belongs to the V-ATPase D subunit family.</text>
</comment>
<keyword evidence="9" id="KW-0175">Coiled coil</keyword>
<evidence type="ECO:0000259" key="12">
    <source>
        <dbReference type="Pfam" id="PF12295"/>
    </source>
</evidence>
<evidence type="ECO:0000256" key="1">
    <source>
        <dbReference type="ARBA" id="ARBA00004123"/>
    </source>
</evidence>
<keyword evidence="6" id="KW-0539">Nucleus</keyword>
<dbReference type="InterPro" id="IPR022075">
    <property type="entry name" value="Symplekin_C"/>
</dbReference>
<comment type="caution">
    <text evidence="13">The sequence shown here is derived from an EMBL/GenBank/DDBJ whole genome shotgun (WGS) entry which is preliminary data.</text>
</comment>
<keyword evidence="14" id="KW-1185">Reference proteome</keyword>
<dbReference type="OrthoDB" id="331600at2759"/>
<comment type="subunit">
    <text evidence="8">V-ATPase is a heteromultimeric enzyme made up of two complexes: the ATP-hydrolytic V1 complex and the proton translocation V0 complex. The V1 complex consists of three catalytic AB heterodimers that form a heterohexamer, three peripheral stalks each consisting of EG heterodimers, one central rotor including subunits D and F, and the regulatory subunits C and H. The proton translocation complex V0 consists of the proton transport subunit a, a ring of proteolipid subunits c9c'', rotary subunit d, subunits e and f, and the accessory subunits VhaAC45 and ATP6AP2.</text>
</comment>
<dbReference type="InterPro" id="IPR021850">
    <property type="entry name" value="Symplekin/Pta1"/>
</dbReference>
<evidence type="ECO:0000256" key="9">
    <source>
        <dbReference type="SAM" id="Coils"/>
    </source>
</evidence>
<evidence type="ECO:0000256" key="2">
    <source>
        <dbReference type="ARBA" id="ARBA00005850"/>
    </source>
</evidence>
<keyword evidence="5" id="KW-0406">Ion transport</keyword>
<evidence type="ECO:0000256" key="7">
    <source>
        <dbReference type="ARBA" id="ARBA00045737"/>
    </source>
</evidence>
<comment type="subcellular location">
    <subcellularLocation>
        <location evidence="1">Nucleus</location>
    </subcellularLocation>
</comment>
<evidence type="ECO:0000313" key="14">
    <source>
        <dbReference type="Proteomes" id="UP000708208"/>
    </source>
</evidence>
<dbReference type="NCBIfam" id="TIGR00309">
    <property type="entry name" value="V_ATPase_subD"/>
    <property type="match status" value="1"/>
</dbReference>
<dbReference type="Pfam" id="PF01813">
    <property type="entry name" value="ATP-synt_D"/>
    <property type="match status" value="1"/>
</dbReference>
<dbReference type="Pfam" id="PF11935">
    <property type="entry name" value="SYMPK_PTA1_N"/>
    <property type="match status" value="1"/>
</dbReference>
<evidence type="ECO:0000256" key="10">
    <source>
        <dbReference type="SAM" id="MobiDB-lite"/>
    </source>
</evidence>
<evidence type="ECO:0000256" key="4">
    <source>
        <dbReference type="ARBA" id="ARBA00022781"/>
    </source>
</evidence>
<dbReference type="PANTHER" id="PTHR15245:SF20">
    <property type="entry name" value="SYMPLEKIN"/>
    <property type="match status" value="1"/>
</dbReference>
<keyword evidence="4" id="KW-0375">Hydrogen ion transport</keyword>
<sequence>MSGKDRIPIFPSRGAQTLMKGRLKGAQTGHSLLKKKADALQMRFRLILGKIIETKTLMGEVMKEAAFSLAEAKFATGDFNQQIVQNVSRAQIKVRTKKDNVAGVSLPVFEAYQEGGDSYELTGLARGGQQLTKLKKNYQKAINLLVDLASLQTSFVTLDEAIKITNRRVNAIEHVIIPRIERTLAYIISELDELEREEFYRLKKIQDKKKIARAKSDALKAQLKQQGLIDEQHASNIFDDHHDEDLLPEVNAHANFFPANFGLYVTDCGCINFSSKSIPFLCLALRICPISSTGLLVHIMSHLRSAAAQFFLEEDEDIDEFSSPNSRRHSGNVRSSSRGQGGYPRGGTGQLPTGGLTSTPPKSTLPRQDEPNDYQDETEVDELITRATVAPNDTAKLELLSRVTEIIIEKQPALLDNFLDEMLNFQSDSSIEVRKYLLEFIELACKADPEIIAKIVQNVRLMLSDPSVGVQKRAIQATSAIYQTVLGWLCRSKTVTDEMENAWTAVNELKRYILSLIDSDNDGIRTHTVKFMEIIILLQTPSETDSIMSSEFCLDQVPITVKVARPRKLEEDAKQLFEELLKFHGSRHATSVNLMACMGSITLIAKLRPHFMGKVVAAMEKLNAILPPTLERSQVSSVRKHMKMQLIALLRHQRAVNFCDSITNLLTDLGATNSELHRAVPNWDEIRAEKRKRQRALAEEESSNRKRAKLQEVEKAPDPLSEFYDDDEDMDKVIEEEPKTDTAVDEMEKSIYESLSAQQTAVDLVIASMEQLPDTLPAHFMSSFTPIAIAGTDSQIKHVARLLAAQITAYQLGPAAALQSGLVEEGSEEPAQIPSIISKSAQPPVSGGFSIQNTQQLIPPYLPPTKRKIAKALKLSEITKPLAHQDREKQISDALQRILQGDRISEAKCKLIASIAVNAPFNPRYVVVQFINEDIKNRLDLGIYWLFAEYSMWQGFLTKSLPVMNDSGRDRYEWTFFNLMKGILDTAKESEKSALAWRLYTEPPLIPDKGILLLKTLCGIPNHSEKAMQLLVELSKKRPRAVALHYLSVLLEFCSHSLEEIRNHGVSAVLQMYEAEDSYKKIIEEQAIELYLKSLRLPQPPENLFVEDLGRKDVQKEWSENTIRSCLHLYFELLMIKHSFVHELANVYVDASGDVKRAVLRMVETPIRKLGIESPELMKLIDGFPKGAETLMTRILHILTDKTPPTPALVASVKNIYSKRVGDVRFLIPILTGLSKSDIIAALPKLIKLNPIVVKEVFNRLLGIHADAKSQLSSPISPVDLMVALHNIEPSKCDVKTVIKATSLCFNESEVFTAEVLYSVITQLLEQTPLPTLLMRTVIQTLALFPKLIGFVLNTLNRLVGKQVWNQPKIWEGFIKCCQRTIPKSFPILLTLPPEQLKQALVKDAPDLRGPLEQHLMAFSEQQRSCMPPALLNVVFGGNSGDHLKNEYGYRDYEGEVTEIGERRRNSAGFIHVKDERRSPTADMKLPVKDEPMEYMD</sequence>
<dbReference type="InterPro" id="IPR032460">
    <property type="entry name" value="Symplekin/Pta1_N"/>
</dbReference>
<feature type="domain" description="Symplekin C-terminal" evidence="12">
    <location>
        <begin position="1223"/>
        <end position="1402"/>
    </location>
</feature>
<evidence type="ECO:0000256" key="3">
    <source>
        <dbReference type="ARBA" id="ARBA00022448"/>
    </source>
</evidence>
<accession>A0A8J2JG72</accession>
<dbReference type="PANTHER" id="PTHR15245">
    <property type="entry name" value="SYMPLEKIN-RELATED"/>
    <property type="match status" value="1"/>
</dbReference>
<name>A0A8J2JG72_9HEXA</name>
<feature type="compositionally biased region" description="Low complexity" evidence="10">
    <location>
        <begin position="350"/>
        <end position="364"/>
    </location>
</feature>
<dbReference type="InterPro" id="IPR002699">
    <property type="entry name" value="V_ATPase_D"/>
</dbReference>
<evidence type="ECO:0000256" key="8">
    <source>
        <dbReference type="ARBA" id="ARBA00046957"/>
    </source>
</evidence>
<feature type="coiled-coil region" evidence="9">
    <location>
        <begin position="177"/>
        <end position="222"/>
    </location>
</feature>
<protein>
    <recommendedName>
        <fullName evidence="15">Symplekin</fullName>
    </recommendedName>
</protein>
<dbReference type="Pfam" id="PF12295">
    <property type="entry name" value="Symplekin_C"/>
    <property type="match status" value="1"/>
</dbReference>
<gene>
    <name evidence="13" type="ORF">AFUS01_LOCUS6832</name>
</gene>
<evidence type="ECO:0000256" key="6">
    <source>
        <dbReference type="ARBA" id="ARBA00023242"/>
    </source>
</evidence>
<evidence type="ECO:0000259" key="11">
    <source>
        <dbReference type="Pfam" id="PF11935"/>
    </source>
</evidence>
<comment type="function">
    <text evidence="7">Subunit of the V1 complex of vacuolar(H+)-ATPase (V-ATPase), a multisubunit enzyme composed of a peripheral complex (V1) that hydrolyzes ATP and a membrane integral complex (V0) that translocates protons. V-ATPase is responsible for acidifying and maintaining the pH of intracellular compartments and in some cell types, is targeted to the plasma membrane, where it is responsible for acidifying the extracellular environment.</text>
</comment>
<evidence type="ECO:0000313" key="13">
    <source>
        <dbReference type="EMBL" id="CAG7717372.1"/>
    </source>
</evidence>
<keyword evidence="3" id="KW-0813">Transport</keyword>
<feature type="compositionally biased region" description="Gly residues" evidence="10">
    <location>
        <begin position="339"/>
        <end position="349"/>
    </location>
</feature>
<feature type="region of interest" description="Disordered" evidence="10">
    <location>
        <begin position="1476"/>
        <end position="1497"/>
    </location>
</feature>
<reference evidence="13" key="1">
    <citation type="submission" date="2021-06" db="EMBL/GenBank/DDBJ databases">
        <authorList>
            <person name="Hodson N. C."/>
            <person name="Mongue J. A."/>
            <person name="Jaron S. K."/>
        </authorList>
    </citation>
    <scope>NUCLEOTIDE SEQUENCE</scope>
</reference>
<evidence type="ECO:0000256" key="5">
    <source>
        <dbReference type="ARBA" id="ARBA00023065"/>
    </source>
</evidence>
<evidence type="ECO:0008006" key="15">
    <source>
        <dbReference type="Google" id="ProtNLM"/>
    </source>
</evidence>
<dbReference type="EMBL" id="CAJVCH010045232">
    <property type="protein sequence ID" value="CAG7717372.1"/>
    <property type="molecule type" value="Genomic_DNA"/>
</dbReference>
<proteinExistence type="inferred from homology"/>
<feature type="domain" description="Symplekin/Pta1 N-terminal" evidence="11">
    <location>
        <begin position="469"/>
        <end position="688"/>
    </location>
</feature>
<organism evidence="13 14">
    <name type="scientific">Allacma fusca</name>
    <dbReference type="NCBI Taxonomy" id="39272"/>
    <lineage>
        <taxon>Eukaryota</taxon>
        <taxon>Metazoa</taxon>
        <taxon>Ecdysozoa</taxon>
        <taxon>Arthropoda</taxon>
        <taxon>Hexapoda</taxon>
        <taxon>Collembola</taxon>
        <taxon>Symphypleona</taxon>
        <taxon>Sminthuridae</taxon>
        <taxon>Allacma</taxon>
    </lineage>
</organism>
<dbReference type="FunFam" id="1.10.287.3240:FF:000001">
    <property type="entry name" value="V-type proton ATPase subunit D"/>
    <property type="match status" value="1"/>
</dbReference>
<dbReference type="Proteomes" id="UP000708208">
    <property type="component" value="Unassembled WGS sequence"/>
</dbReference>
<dbReference type="GO" id="GO:0005847">
    <property type="term" value="C:mRNA cleavage and polyadenylation specificity factor complex"/>
    <property type="evidence" value="ECO:0007669"/>
    <property type="project" value="TreeGrafter"/>
</dbReference>